<organism evidence="2 3">
    <name type="scientific">Pleurodeles waltl</name>
    <name type="common">Iberian ribbed newt</name>
    <dbReference type="NCBI Taxonomy" id="8319"/>
    <lineage>
        <taxon>Eukaryota</taxon>
        <taxon>Metazoa</taxon>
        <taxon>Chordata</taxon>
        <taxon>Craniata</taxon>
        <taxon>Vertebrata</taxon>
        <taxon>Euteleostomi</taxon>
        <taxon>Amphibia</taxon>
        <taxon>Batrachia</taxon>
        <taxon>Caudata</taxon>
        <taxon>Salamandroidea</taxon>
        <taxon>Salamandridae</taxon>
        <taxon>Pleurodelinae</taxon>
        <taxon>Pleurodeles</taxon>
    </lineage>
</organism>
<evidence type="ECO:0000256" key="1">
    <source>
        <dbReference type="SAM" id="MobiDB-lite"/>
    </source>
</evidence>
<name>A0AAV7P2X1_PLEWA</name>
<sequence length="58" mass="6496">AELRRGRGWRGGRESSRRPFLPRSDPPGRTCELHFALGASVRHNTAMAVHDLKVLGFL</sequence>
<dbReference type="Proteomes" id="UP001066276">
    <property type="component" value="Chromosome 7"/>
</dbReference>
<feature type="non-terminal residue" evidence="2">
    <location>
        <position position="58"/>
    </location>
</feature>
<protein>
    <submittedName>
        <fullName evidence="2">Uncharacterized protein</fullName>
    </submittedName>
</protein>
<proteinExistence type="predicted"/>
<dbReference type="AlphaFoldDB" id="A0AAV7P2X1"/>
<reference evidence="2" key="1">
    <citation type="journal article" date="2022" name="bioRxiv">
        <title>Sequencing and chromosome-scale assembly of the giantPleurodeles waltlgenome.</title>
        <authorList>
            <person name="Brown T."/>
            <person name="Elewa A."/>
            <person name="Iarovenko S."/>
            <person name="Subramanian E."/>
            <person name="Araus A.J."/>
            <person name="Petzold A."/>
            <person name="Susuki M."/>
            <person name="Suzuki K.-i.T."/>
            <person name="Hayashi T."/>
            <person name="Toyoda A."/>
            <person name="Oliveira C."/>
            <person name="Osipova E."/>
            <person name="Leigh N.D."/>
            <person name="Simon A."/>
            <person name="Yun M.H."/>
        </authorList>
    </citation>
    <scope>NUCLEOTIDE SEQUENCE</scope>
    <source>
        <strain evidence="2">20211129_DDA</strain>
        <tissue evidence="2">Liver</tissue>
    </source>
</reference>
<gene>
    <name evidence="2" type="ORF">NDU88_001007</name>
</gene>
<feature type="non-terminal residue" evidence="2">
    <location>
        <position position="1"/>
    </location>
</feature>
<comment type="caution">
    <text evidence="2">The sequence shown here is derived from an EMBL/GenBank/DDBJ whole genome shotgun (WGS) entry which is preliminary data.</text>
</comment>
<evidence type="ECO:0000313" key="2">
    <source>
        <dbReference type="EMBL" id="KAJ1122521.1"/>
    </source>
</evidence>
<dbReference type="EMBL" id="JANPWB010000011">
    <property type="protein sequence ID" value="KAJ1122521.1"/>
    <property type="molecule type" value="Genomic_DNA"/>
</dbReference>
<feature type="region of interest" description="Disordered" evidence="1">
    <location>
        <begin position="1"/>
        <end position="26"/>
    </location>
</feature>
<keyword evidence="3" id="KW-1185">Reference proteome</keyword>
<accession>A0AAV7P2X1</accession>
<feature type="compositionally biased region" description="Basic and acidic residues" evidence="1">
    <location>
        <begin position="1"/>
        <end position="17"/>
    </location>
</feature>
<evidence type="ECO:0000313" key="3">
    <source>
        <dbReference type="Proteomes" id="UP001066276"/>
    </source>
</evidence>